<keyword evidence="4" id="KW-1185">Reference proteome</keyword>
<feature type="compositionally biased region" description="Low complexity" evidence="1">
    <location>
        <begin position="65"/>
        <end position="83"/>
    </location>
</feature>
<dbReference type="AlphaFoldDB" id="A0A395GUW9"/>
<feature type="domain" description="DUF7924" evidence="2">
    <location>
        <begin position="244"/>
        <end position="366"/>
    </location>
</feature>
<dbReference type="GeneID" id="37228809"/>
<protein>
    <recommendedName>
        <fullName evidence="2">DUF7924 domain-containing protein</fullName>
    </recommendedName>
</protein>
<dbReference type="Pfam" id="PF25545">
    <property type="entry name" value="DUF7924"/>
    <property type="match status" value="1"/>
</dbReference>
<feature type="region of interest" description="Disordered" evidence="1">
    <location>
        <begin position="61"/>
        <end position="87"/>
    </location>
</feature>
<proteinExistence type="predicted"/>
<sequence>MKRVYSSSSGTLSPKQHKPVLGVACLTLENLMKHDRTTPPLSRSAVVDMLTDKIDGLPDVPIILPSSTRSSQQSRSSSPSRPTDAQYRAGHLRRASIFVDEDIPPDVSQYVTHILAMASEDIDSLQRVSDKLWRKCKDLARRPSGETEWRMALHTAIDELRHPGLEIPPVRNARPIIPRKQSQPHQLAQEDAIDDGGSSSPDVAGVSVPIFKLKDSRPDICRAARSFLFDLQITSTFISDSHVTPVRLRFPFIVVEAKSGATGGNLYQAQNQAAVSGSTALRIFQNLADLHDAQGPSDKVLNLAFSVTTEGPIHELWLHFRRHEKGDFCMACVGSWRVTLHDGSLEFVRRLSAVLRWGNGNLRKKIVGILQEI</sequence>
<organism evidence="3 4">
    <name type="scientific">Aspergillus ibericus CBS 121593</name>
    <dbReference type="NCBI Taxonomy" id="1448316"/>
    <lineage>
        <taxon>Eukaryota</taxon>
        <taxon>Fungi</taxon>
        <taxon>Dikarya</taxon>
        <taxon>Ascomycota</taxon>
        <taxon>Pezizomycotina</taxon>
        <taxon>Eurotiomycetes</taxon>
        <taxon>Eurotiomycetidae</taxon>
        <taxon>Eurotiales</taxon>
        <taxon>Aspergillaceae</taxon>
        <taxon>Aspergillus</taxon>
        <taxon>Aspergillus subgen. Circumdati</taxon>
    </lineage>
</organism>
<dbReference type="InterPro" id="IPR057684">
    <property type="entry name" value="DUF7924"/>
</dbReference>
<evidence type="ECO:0000259" key="2">
    <source>
        <dbReference type="Pfam" id="PF25545"/>
    </source>
</evidence>
<reference evidence="3 4" key="1">
    <citation type="submission" date="2018-02" db="EMBL/GenBank/DDBJ databases">
        <title>The genomes of Aspergillus section Nigri reveals drivers in fungal speciation.</title>
        <authorList>
            <consortium name="DOE Joint Genome Institute"/>
            <person name="Vesth T.C."/>
            <person name="Nybo J."/>
            <person name="Theobald S."/>
            <person name="Brandl J."/>
            <person name="Frisvad J.C."/>
            <person name="Nielsen K.F."/>
            <person name="Lyhne E.K."/>
            <person name="Kogle M.E."/>
            <person name="Kuo A."/>
            <person name="Riley R."/>
            <person name="Clum A."/>
            <person name="Nolan M."/>
            <person name="Lipzen A."/>
            <person name="Salamov A."/>
            <person name="Henrissat B."/>
            <person name="Wiebenga A."/>
            <person name="De vries R.P."/>
            <person name="Grigoriev I.V."/>
            <person name="Mortensen U.H."/>
            <person name="Andersen M.R."/>
            <person name="Baker S.E."/>
        </authorList>
    </citation>
    <scope>NUCLEOTIDE SEQUENCE [LARGE SCALE GENOMIC DNA]</scope>
    <source>
        <strain evidence="3 4">CBS 121593</strain>
    </source>
</reference>
<dbReference type="VEuPathDB" id="FungiDB:BO80DRAFT_495344"/>
<feature type="region of interest" description="Disordered" evidence="1">
    <location>
        <begin position="178"/>
        <end position="201"/>
    </location>
</feature>
<dbReference type="OrthoDB" id="5372703at2759"/>
<dbReference type="Proteomes" id="UP000249402">
    <property type="component" value="Unassembled WGS sequence"/>
</dbReference>
<evidence type="ECO:0000313" key="3">
    <source>
        <dbReference type="EMBL" id="RAK98808.1"/>
    </source>
</evidence>
<dbReference type="EMBL" id="KZ824451">
    <property type="protein sequence ID" value="RAK98808.1"/>
    <property type="molecule type" value="Genomic_DNA"/>
</dbReference>
<evidence type="ECO:0000313" key="4">
    <source>
        <dbReference type="Proteomes" id="UP000249402"/>
    </source>
</evidence>
<gene>
    <name evidence="3" type="ORF">BO80DRAFT_495344</name>
</gene>
<evidence type="ECO:0000256" key="1">
    <source>
        <dbReference type="SAM" id="MobiDB-lite"/>
    </source>
</evidence>
<dbReference type="RefSeq" id="XP_025573136.1">
    <property type="nucleotide sequence ID" value="XM_025723944.1"/>
</dbReference>
<accession>A0A395GUW9</accession>
<name>A0A395GUW9_9EURO</name>